<dbReference type="Gene3D" id="3.40.50.300">
    <property type="entry name" value="P-loop containing nucleotide triphosphate hydrolases"/>
    <property type="match status" value="1"/>
</dbReference>
<comment type="caution">
    <text evidence="4">The sequence shown here is derived from an EMBL/GenBank/DDBJ whole genome shotgun (WGS) entry which is preliminary data.</text>
</comment>
<dbReference type="EMBL" id="AWFH01000016">
    <property type="protein sequence ID" value="KCZ61353.1"/>
    <property type="molecule type" value="Genomic_DNA"/>
</dbReference>
<proteinExistence type="predicted"/>
<dbReference type="InterPro" id="IPR000863">
    <property type="entry name" value="Sulfotransferase_dom"/>
</dbReference>
<dbReference type="PANTHER" id="PTHR10605:SF56">
    <property type="entry name" value="BIFUNCTIONAL HEPARAN SULFATE N-DEACETYLASE_N-SULFOTRANSFERASE"/>
    <property type="match status" value="1"/>
</dbReference>
<dbReference type="SUPFAM" id="SSF52540">
    <property type="entry name" value="P-loop containing nucleoside triphosphate hydrolases"/>
    <property type="match status" value="1"/>
</dbReference>
<organism evidence="4 5">
    <name type="scientific">Hyphomonas atlantica</name>
    <dbReference type="NCBI Taxonomy" id="1280948"/>
    <lineage>
        <taxon>Bacteria</taxon>
        <taxon>Pseudomonadati</taxon>
        <taxon>Pseudomonadota</taxon>
        <taxon>Alphaproteobacteria</taxon>
        <taxon>Hyphomonadales</taxon>
        <taxon>Hyphomonadaceae</taxon>
        <taxon>Hyphomonas</taxon>
    </lineage>
</organism>
<accession>A0A059E155</accession>
<dbReference type="InterPro" id="IPR037359">
    <property type="entry name" value="NST/OST"/>
</dbReference>
<reference evidence="4 5" key="1">
    <citation type="journal article" date="2014" name="Antonie Van Leeuwenhoek">
        <title>Hyphomonas beringensis sp. nov. and Hyphomonas chukchiensis sp. nov., isolated from surface seawater of the Bering Sea and Chukchi Sea.</title>
        <authorList>
            <person name="Li C."/>
            <person name="Lai Q."/>
            <person name="Li G."/>
            <person name="Dong C."/>
            <person name="Wang J."/>
            <person name="Liao Y."/>
            <person name="Shao Z."/>
        </authorList>
    </citation>
    <scope>NUCLEOTIDE SEQUENCE [LARGE SCALE GENOMIC DNA]</scope>
    <source>
        <strain evidence="4 5">22II1-22F38</strain>
    </source>
</reference>
<evidence type="ECO:0000313" key="4">
    <source>
        <dbReference type="EMBL" id="KCZ61353.1"/>
    </source>
</evidence>
<evidence type="ECO:0000256" key="2">
    <source>
        <dbReference type="ARBA" id="ARBA00023180"/>
    </source>
</evidence>
<dbReference type="AlphaFoldDB" id="A0A059E155"/>
<dbReference type="RefSeq" id="WP_035551744.1">
    <property type="nucleotide sequence ID" value="NZ_AWFH01000016.1"/>
</dbReference>
<protein>
    <recommendedName>
        <fullName evidence="3">Sulfotransferase domain-containing protein</fullName>
    </recommendedName>
</protein>
<evidence type="ECO:0000259" key="3">
    <source>
        <dbReference type="Pfam" id="PF00685"/>
    </source>
</evidence>
<feature type="domain" description="Sulfotransferase" evidence="3">
    <location>
        <begin position="6"/>
        <end position="199"/>
    </location>
</feature>
<dbReference type="STRING" id="1280948.HY36_16975"/>
<evidence type="ECO:0000313" key="5">
    <source>
        <dbReference type="Proteomes" id="UP000024547"/>
    </source>
</evidence>
<name>A0A059E155_9PROT</name>
<evidence type="ECO:0000256" key="1">
    <source>
        <dbReference type="ARBA" id="ARBA00022679"/>
    </source>
</evidence>
<gene>
    <name evidence="4" type="ORF">HY36_16975</name>
</gene>
<dbReference type="Proteomes" id="UP000024547">
    <property type="component" value="Unassembled WGS sequence"/>
</dbReference>
<dbReference type="InterPro" id="IPR027417">
    <property type="entry name" value="P-loop_NTPase"/>
</dbReference>
<dbReference type="eggNOG" id="COG0457">
    <property type="taxonomic scope" value="Bacteria"/>
</dbReference>
<dbReference type="OrthoDB" id="981508at2"/>
<keyword evidence="2" id="KW-0325">Glycoprotein</keyword>
<dbReference type="PATRIC" id="fig|1280948.3.peg.1919"/>
<keyword evidence="5" id="KW-1185">Reference proteome</keyword>
<dbReference type="Pfam" id="PF00685">
    <property type="entry name" value="Sulfotransfer_1"/>
    <property type="match status" value="1"/>
</dbReference>
<dbReference type="PANTHER" id="PTHR10605">
    <property type="entry name" value="HEPARAN SULFATE SULFOTRANSFERASE"/>
    <property type="match status" value="1"/>
</dbReference>
<keyword evidence="1" id="KW-0808">Transferase</keyword>
<sequence>MTQRIDFLIAGVQKAGTTSLDSYLRQHPDICMAKKKEPHFFDKRPPTGITKLDYWLYHRQFDWKAWRDGCVLGEATPIITWWNGALERVWTYNPLIQVIIILRDPVERAWSHYRMDCRLGRETMPYPEAIRQERERARRALPRQDRERSYLARSYYAPQIRELRRLFSDDQLLFLRSEDLADAPQSQLDQVCHFLNLTPHRFEVADRLNAAPDNDRMSQDDRDYLRRVFEHDAAETRALLGWDQGSWCV</sequence>
<dbReference type="GO" id="GO:0008146">
    <property type="term" value="F:sulfotransferase activity"/>
    <property type="evidence" value="ECO:0007669"/>
    <property type="project" value="InterPro"/>
</dbReference>